<dbReference type="Gene3D" id="3.30.160.60">
    <property type="entry name" value="Classic Zinc Finger"/>
    <property type="match status" value="6"/>
</dbReference>
<reference evidence="16" key="1">
    <citation type="submission" date="2018-01" db="EMBL/GenBank/DDBJ databases">
        <authorList>
            <person name="Alioto T."/>
            <person name="Alioto T."/>
        </authorList>
    </citation>
    <scope>NUCLEOTIDE SEQUENCE [LARGE SCALE GENOMIC DNA]</scope>
</reference>
<proteinExistence type="predicted"/>
<feature type="domain" description="C2H2-type" evidence="13">
    <location>
        <begin position="192"/>
        <end position="221"/>
    </location>
</feature>
<protein>
    <submittedName>
        <fullName evidence="15">Blast:Zinc finger protein 567</fullName>
    </submittedName>
</protein>
<feature type="domain" description="C2H2-type" evidence="13">
    <location>
        <begin position="164"/>
        <end position="191"/>
    </location>
</feature>
<dbReference type="FunFam" id="3.30.160.60:FF:001465">
    <property type="entry name" value="Zinc finger protein 560"/>
    <property type="match status" value="1"/>
</dbReference>
<organism evidence="15 16">
    <name type="scientific">Drosophila guanche</name>
    <name type="common">Fruit fly</name>
    <dbReference type="NCBI Taxonomy" id="7266"/>
    <lineage>
        <taxon>Eukaryota</taxon>
        <taxon>Metazoa</taxon>
        <taxon>Ecdysozoa</taxon>
        <taxon>Arthropoda</taxon>
        <taxon>Hexapoda</taxon>
        <taxon>Insecta</taxon>
        <taxon>Pterygota</taxon>
        <taxon>Neoptera</taxon>
        <taxon>Endopterygota</taxon>
        <taxon>Diptera</taxon>
        <taxon>Brachycera</taxon>
        <taxon>Muscomorpha</taxon>
        <taxon>Ephydroidea</taxon>
        <taxon>Drosophilidae</taxon>
        <taxon>Drosophila</taxon>
        <taxon>Sophophora</taxon>
    </lineage>
</organism>
<keyword evidence="16" id="KW-1185">Reference proteome</keyword>
<keyword evidence="2 11" id="KW-0479">Metal-binding</keyword>
<dbReference type="Pfam" id="PF00096">
    <property type="entry name" value="zf-C2H2"/>
    <property type="match status" value="2"/>
</dbReference>
<evidence type="ECO:0000256" key="3">
    <source>
        <dbReference type="ARBA" id="ARBA00022737"/>
    </source>
</evidence>
<feature type="binding site" evidence="11">
    <location>
        <position position="10"/>
    </location>
    <ligand>
        <name>Zn(2+)</name>
        <dbReference type="ChEBI" id="CHEBI:29105"/>
    </ligand>
</feature>
<keyword evidence="4 10" id="KW-0863">Zinc-finger</keyword>
<evidence type="ECO:0000259" key="14">
    <source>
        <dbReference type="PROSITE" id="PS51915"/>
    </source>
</evidence>
<dbReference type="PANTHER" id="PTHR24379">
    <property type="entry name" value="KRAB AND ZINC FINGER DOMAIN-CONTAINING"/>
    <property type="match status" value="1"/>
</dbReference>
<gene>
    <name evidence="15" type="ORF">DGUA_6G015053</name>
</gene>
<accession>A0A3B0JVT0</accession>
<evidence type="ECO:0000256" key="7">
    <source>
        <dbReference type="ARBA" id="ARBA00023125"/>
    </source>
</evidence>
<dbReference type="GO" id="GO:0003677">
    <property type="term" value="F:DNA binding"/>
    <property type="evidence" value="ECO:0007669"/>
    <property type="project" value="UniProtKB-KW"/>
</dbReference>
<feature type="binding site" evidence="11">
    <location>
        <position position="57"/>
    </location>
    <ligand>
        <name>Zn(2+)</name>
        <dbReference type="ChEBI" id="CHEBI:29105"/>
    </ligand>
</feature>
<feature type="domain" description="C2H2-type" evidence="13">
    <location>
        <begin position="317"/>
        <end position="344"/>
    </location>
</feature>
<dbReference type="InterPro" id="IPR036236">
    <property type="entry name" value="Znf_C2H2_sf"/>
</dbReference>
<evidence type="ECO:0000256" key="5">
    <source>
        <dbReference type="ARBA" id="ARBA00022833"/>
    </source>
</evidence>
<feature type="domain" description="C2H2-type" evidence="13">
    <location>
        <begin position="402"/>
        <end position="429"/>
    </location>
</feature>
<dbReference type="Proteomes" id="UP000268350">
    <property type="component" value="Unassembled WGS sequence"/>
</dbReference>
<dbReference type="OMA" id="WRMEILA"/>
<evidence type="ECO:0000256" key="6">
    <source>
        <dbReference type="ARBA" id="ARBA00023015"/>
    </source>
</evidence>
<dbReference type="GO" id="GO:0008270">
    <property type="term" value="F:zinc ion binding"/>
    <property type="evidence" value="ECO:0007669"/>
    <property type="project" value="UniProtKB-UniRule"/>
</dbReference>
<dbReference type="GO" id="GO:0000122">
    <property type="term" value="P:negative regulation of transcription by RNA polymerase II"/>
    <property type="evidence" value="ECO:0007669"/>
    <property type="project" value="UniProtKB-ARBA"/>
</dbReference>
<evidence type="ECO:0000256" key="10">
    <source>
        <dbReference type="PROSITE-ProRule" id="PRU00042"/>
    </source>
</evidence>
<feature type="domain" description="ZAD" evidence="14">
    <location>
        <begin position="5"/>
        <end position="81"/>
    </location>
</feature>
<dbReference type="GO" id="GO:0005634">
    <property type="term" value="C:nucleus"/>
    <property type="evidence" value="ECO:0007669"/>
    <property type="project" value="UniProtKB-SubCell"/>
</dbReference>
<feature type="binding site" evidence="11">
    <location>
        <position position="54"/>
    </location>
    <ligand>
        <name>Zn(2+)</name>
        <dbReference type="ChEBI" id="CHEBI:29105"/>
    </ligand>
</feature>
<evidence type="ECO:0000313" key="15">
    <source>
        <dbReference type="EMBL" id="SPP85163.1"/>
    </source>
</evidence>
<feature type="domain" description="C2H2-type" evidence="13">
    <location>
        <begin position="374"/>
        <end position="401"/>
    </location>
</feature>
<evidence type="ECO:0000256" key="2">
    <source>
        <dbReference type="ARBA" id="ARBA00022723"/>
    </source>
</evidence>
<keyword evidence="9" id="KW-0539">Nucleus</keyword>
<feature type="domain" description="C2H2-type" evidence="13">
    <location>
        <begin position="287"/>
        <end position="316"/>
    </location>
</feature>
<dbReference type="OrthoDB" id="6077919at2759"/>
<dbReference type="SMART" id="SM00868">
    <property type="entry name" value="zf-AD"/>
    <property type="match status" value="1"/>
</dbReference>
<keyword evidence="6" id="KW-0805">Transcription regulation</keyword>
<keyword evidence="5 11" id="KW-0862">Zinc</keyword>
<feature type="region of interest" description="Disordered" evidence="12">
    <location>
        <begin position="414"/>
        <end position="439"/>
    </location>
</feature>
<evidence type="ECO:0000259" key="13">
    <source>
        <dbReference type="PROSITE" id="PS50157"/>
    </source>
</evidence>
<dbReference type="PROSITE" id="PS00028">
    <property type="entry name" value="ZINC_FINGER_C2H2_1"/>
    <property type="match status" value="8"/>
</dbReference>
<evidence type="ECO:0000256" key="12">
    <source>
        <dbReference type="SAM" id="MobiDB-lite"/>
    </source>
</evidence>
<feature type="binding site" evidence="11">
    <location>
        <position position="7"/>
    </location>
    <ligand>
        <name>Zn(2+)</name>
        <dbReference type="ChEBI" id="CHEBI:29105"/>
    </ligand>
</feature>
<keyword evidence="3" id="KW-0677">Repeat</keyword>
<dbReference type="AlphaFoldDB" id="A0A3B0JVT0"/>
<dbReference type="PANTHER" id="PTHR24379:SF121">
    <property type="entry name" value="C2H2-TYPE DOMAIN-CONTAINING PROTEIN"/>
    <property type="match status" value="1"/>
</dbReference>
<evidence type="ECO:0000313" key="16">
    <source>
        <dbReference type="Proteomes" id="UP000268350"/>
    </source>
</evidence>
<dbReference type="PROSITE" id="PS50157">
    <property type="entry name" value="ZINC_FINGER_C2H2_2"/>
    <property type="match status" value="8"/>
</dbReference>
<dbReference type="PROSITE" id="PS51915">
    <property type="entry name" value="ZAD"/>
    <property type="match status" value="1"/>
</dbReference>
<evidence type="ECO:0000256" key="11">
    <source>
        <dbReference type="PROSITE-ProRule" id="PRU01263"/>
    </source>
</evidence>
<dbReference type="InterPro" id="IPR013087">
    <property type="entry name" value="Znf_C2H2_type"/>
</dbReference>
<dbReference type="SUPFAM" id="SSF57716">
    <property type="entry name" value="Glucocorticoid receptor-like (DNA-binding domain)"/>
    <property type="match status" value="1"/>
</dbReference>
<dbReference type="FunFam" id="3.30.160.60:FF:000340">
    <property type="entry name" value="zinc finger protein 473 isoform X1"/>
    <property type="match status" value="1"/>
</dbReference>
<feature type="domain" description="C2H2-type" evidence="13">
    <location>
        <begin position="257"/>
        <end position="284"/>
    </location>
</feature>
<dbReference type="STRING" id="7266.A0A3B0JVT0"/>
<dbReference type="InterPro" id="IPR012934">
    <property type="entry name" value="Znf_AD"/>
</dbReference>
<feature type="domain" description="C2H2-type" evidence="13">
    <location>
        <begin position="223"/>
        <end position="253"/>
    </location>
</feature>
<evidence type="ECO:0000256" key="1">
    <source>
        <dbReference type="ARBA" id="ARBA00004123"/>
    </source>
</evidence>
<evidence type="ECO:0000256" key="4">
    <source>
        <dbReference type="ARBA" id="ARBA00022771"/>
    </source>
</evidence>
<dbReference type="EMBL" id="OUUW01000009">
    <property type="protein sequence ID" value="SPP85163.1"/>
    <property type="molecule type" value="Genomic_DNA"/>
</dbReference>
<evidence type="ECO:0000256" key="9">
    <source>
        <dbReference type="ARBA" id="ARBA00023242"/>
    </source>
</evidence>
<dbReference type="Pfam" id="PF07776">
    <property type="entry name" value="zf-AD"/>
    <property type="match status" value="1"/>
</dbReference>
<dbReference type="SMART" id="SM00355">
    <property type="entry name" value="ZnF_C2H2"/>
    <property type="match status" value="9"/>
</dbReference>
<keyword evidence="7" id="KW-0238">DNA-binding</keyword>
<comment type="subcellular location">
    <subcellularLocation>
        <location evidence="1">Nucleus</location>
    </subcellularLocation>
</comment>
<name>A0A3B0JVT0_DROGU</name>
<dbReference type="SUPFAM" id="SSF57667">
    <property type="entry name" value="beta-beta-alpha zinc fingers"/>
    <property type="match status" value="5"/>
</dbReference>
<evidence type="ECO:0000256" key="8">
    <source>
        <dbReference type="ARBA" id="ARBA00023163"/>
    </source>
</evidence>
<keyword evidence="8" id="KW-0804">Transcription</keyword>
<sequence length="439" mass="50153">MNGLEKCRICCCSIDYNEEAYNLLQLPEVAEMFTACTDLLVDPREDDLLPSKLCCVCCEELQRCHTFRKLCIEADTNWRLQKGDSANTIMESDDMSLSTSELTSSPSPPIEDIEVVLVDEQIRGEKPRQILKNETKEKAKKKAKKRTKVKAKKVPPKEKPVLAFKCEICSKGFVDESRLQAHMRVHDGRLLFPCTEPGCDKSFGAWLALRVHLRGHDGSGTWYTCDQESCSRSYLSKYNLALHKRKVHGIGKKLKLHVCEFCGKVMKSAKDLEIHLYTHKDKMERQYACEEPGCSQRFHSKAILEEHVLRHKGIKNFSCPHCGLKKTTKRGLKVHINIHTKERTFPCPHCPKVLTSTGTRKMHISAIHEQAKNYACSKCDKRFARPNTRNYHELTHLGERTCKCEVCGKGFNQPSSLSQHRKVHKKDQAQSPLGKDMEL</sequence>